<gene>
    <name evidence="1" type="ORF">BT96DRAFT_485583</name>
</gene>
<reference evidence="1" key="1">
    <citation type="journal article" date="2019" name="Environ. Microbiol.">
        <title>Fungal ecological strategies reflected in gene transcription - a case study of two litter decomposers.</title>
        <authorList>
            <person name="Barbi F."/>
            <person name="Kohler A."/>
            <person name="Barry K."/>
            <person name="Baskaran P."/>
            <person name="Daum C."/>
            <person name="Fauchery L."/>
            <person name="Ihrmark K."/>
            <person name="Kuo A."/>
            <person name="LaButti K."/>
            <person name="Lipzen A."/>
            <person name="Morin E."/>
            <person name="Grigoriev I.V."/>
            <person name="Henrissat B."/>
            <person name="Lindahl B."/>
            <person name="Martin F."/>
        </authorList>
    </citation>
    <scope>NUCLEOTIDE SEQUENCE</scope>
    <source>
        <strain evidence="1">JB14</strain>
    </source>
</reference>
<protein>
    <submittedName>
        <fullName evidence="1">Uncharacterized protein</fullName>
    </submittedName>
</protein>
<evidence type="ECO:0000313" key="1">
    <source>
        <dbReference type="EMBL" id="KAE9403498.1"/>
    </source>
</evidence>
<dbReference type="EMBL" id="ML769424">
    <property type="protein sequence ID" value="KAE9403498.1"/>
    <property type="molecule type" value="Genomic_DNA"/>
</dbReference>
<accession>A0A6A4I254</accession>
<sequence length="116" mass="13322">MVRFQLRLTWTCCSLSTPPRSLCKYVNLWYLFSALSSNLYRNLHLSYVGKIDICGQNGEYFFFRFHRHYEHQAFGMPKSSLLPSFQNSWTSDSIATVRPKVGPPKTSQVATGCCLS</sequence>
<keyword evidence="2" id="KW-1185">Reference proteome</keyword>
<organism evidence="1 2">
    <name type="scientific">Gymnopus androsaceus JB14</name>
    <dbReference type="NCBI Taxonomy" id="1447944"/>
    <lineage>
        <taxon>Eukaryota</taxon>
        <taxon>Fungi</taxon>
        <taxon>Dikarya</taxon>
        <taxon>Basidiomycota</taxon>
        <taxon>Agaricomycotina</taxon>
        <taxon>Agaricomycetes</taxon>
        <taxon>Agaricomycetidae</taxon>
        <taxon>Agaricales</taxon>
        <taxon>Marasmiineae</taxon>
        <taxon>Omphalotaceae</taxon>
        <taxon>Gymnopus</taxon>
    </lineage>
</organism>
<name>A0A6A4I254_9AGAR</name>
<dbReference type="AlphaFoldDB" id="A0A6A4I254"/>
<dbReference type="Proteomes" id="UP000799118">
    <property type="component" value="Unassembled WGS sequence"/>
</dbReference>
<evidence type="ECO:0000313" key="2">
    <source>
        <dbReference type="Proteomes" id="UP000799118"/>
    </source>
</evidence>
<proteinExistence type="predicted"/>